<feature type="transmembrane region" description="Helical" evidence="1">
    <location>
        <begin position="47"/>
        <end position="66"/>
    </location>
</feature>
<keyword evidence="3" id="KW-1185">Reference proteome</keyword>
<gene>
    <name evidence="2" type="ORF">O0955_09635</name>
</gene>
<accession>A0ABT4L8L2</accession>
<evidence type="ECO:0000256" key="1">
    <source>
        <dbReference type="SAM" id="Phobius"/>
    </source>
</evidence>
<evidence type="ECO:0000313" key="2">
    <source>
        <dbReference type="EMBL" id="MCZ4244264.1"/>
    </source>
</evidence>
<organism evidence="2 3">
    <name type="scientific">Pedobacter punctiformis</name>
    <dbReference type="NCBI Taxonomy" id="3004097"/>
    <lineage>
        <taxon>Bacteria</taxon>
        <taxon>Pseudomonadati</taxon>
        <taxon>Bacteroidota</taxon>
        <taxon>Sphingobacteriia</taxon>
        <taxon>Sphingobacteriales</taxon>
        <taxon>Sphingobacteriaceae</taxon>
        <taxon>Pedobacter</taxon>
    </lineage>
</organism>
<name>A0ABT4L8L2_9SPHI</name>
<keyword evidence="1" id="KW-1133">Transmembrane helix</keyword>
<dbReference type="EMBL" id="JAPWGM010000003">
    <property type="protein sequence ID" value="MCZ4244264.1"/>
    <property type="molecule type" value="Genomic_DNA"/>
</dbReference>
<evidence type="ECO:0008006" key="4">
    <source>
        <dbReference type="Google" id="ProtNLM"/>
    </source>
</evidence>
<keyword evidence="1" id="KW-0812">Transmembrane</keyword>
<keyword evidence="1" id="KW-0472">Membrane</keyword>
<reference evidence="2" key="1">
    <citation type="submission" date="2022-12" db="EMBL/GenBank/DDBJ databases">
        <title>Genome sequence of HCMS5-2.</title>
        <authorList>
            <person name="Woo H."/>
        </authorList>
    </citation>
    <scope>NUCLEOTIDE SEQUENCE</scope>
    <source>
        <strain evidence="2">HCMS5-2</strain>
    </source>
</reference>
<feature type="transmembrane region" description="Helical" evidence="1">
    <location>
        <begin position="202"/>
        <end position="225"/>
    </location>
</feature>
<dbReference type="Proteomes" id="UP001144347">
    <property type="component" value="Unassembled WGS sequence"/>
</dbReference>
<protein>
    <recommendedName>
        <fullName evidence="4">YcxB-like protein domain-containing protein</fullName>
    </recommendedName>
</protein>
<proteinExistence type="predicted"/>
<sequence length="228" mass="26107">MRNTVFTFRGLDAKTELRLALLLIIPSLIIMLGTLYAINLIFPNGYFLSGLVFSATLTVAISTLILKQLVKKIRNNKWDIKIENEQLDIKFKDITYNLHFEDIKMIKNIGNAGLRYLTIKTKQEVIKIRVGNAAFAPFSTQEDIDELDAFVEFIKPYIDMHFNKKILKNIARPNIIPNFGVYVVKGEKIKYSLINKMTPVQVALFILGIGVLVMILFMNGLIYFIDNK</sequence>
<evidence type="ECO:0000313" key="3">
    <source>
        <dbReference type="Proteomes" id="UP001144347"/>
    </source>
</evidence>
<feature type="transmembrane region" description="Helical" evidence="1">
    <location>
        <begin position="20"/>
        <end position="41"/>
    </location>
</feature>
<comment type="caution">
    <text evidence="2">The sequence shown here is derived from an EMBL/GenBank/DDBJ whole genome shotgun (WGS) entry which is preliminary data.</text>
</comment>
<dbReference type="RefSeq" id="WP_269427337.1">
    <property type="nucleotide sequence ID" value="NZ_JAPWGM010000003.1"/>
</dbReference>